<evidence type="ECO:0000313" key="2">
    <source>
        <dbReference type="EMBL" id="KAG5590925.1"/>
    </source>
</evidence>
<evidence type="ECO:0000259" key="1">
    <source>
        <dbReference type="Pfam" id="PF20167"/>
    </source>
</evidence>
<dbReference type="PANTHER" id="PTHR33180">
    <property type="entry name" value="PHOTOSYSTEM II CP43 REACTION CENTER PROTEIN"/>
    <property type="match status" value="1"/>
</dbReference>
<proteinExistence type="predicted"/>
<gene>
    <name evidence="2" type="ORF">H5410_041439</name>
</gene>
<organism evidence="2 3">
    <name type="scientific">Solanum commersonii</name>
    <name type="common">Commerson's wild potato</name>
    <name type="synonym">Commerson's nightshade</name>
    <dbReference type="NCBI Taxonomy" id="4109"/>
    <lineage>
        <taxon>Eukaryota</taxon>
        <taxon>Viridiplantae</taxon>
        <taxon>Streptophyta</taxon>
        <taxon>Embryophyta</taxon>
        <taxon>Tracheophyta</taxon>
        <taxon>Spermatophyta</taxon>
        <taxon>Magnoliopsida</taxon>
        <taxon>eudicotyledons</taxon>
        <taxon>Gunneridae</taxon>
        <taxon>Pentapetalae</taxon>
        <taxon>asterids</taxon>
        <taxon>lamiids</taxon>
        <taxon>Solanales</taxon>
        <taxon>Solanaceae</taxon>
        <taxon>Solanoideae</taxon>
        <taxon>Solaneae</taxon>
        <taxon>Solanum</taxon>
    </lineage>
</organism>
<dbReference type="Pfam" id="PF20167">
    <property type="entry name" value="Transposase_32"/>
    <property type="match status" value="1"/>
</dbReference>
<dbReference type="OrthoDB" id="1329154at2759"/>
<sequence>MSLNALGDSPKILLDRPLFAPLTLICTPVDDQPLQSQRAEISARSHPYSVRVPSTSTLAGLVPTPAPAVAPVPPVVPHPKLINRLKGDGWRTILEEKLLSIEGLEGKYSGVRETLQGSDFDYPSLATTTTSLDEVKEWLAPLISDTTSSWIDKVVPIEKRDLSVAAHYWFRFISSSIMPSMNEFVLCHPKVACLGSIISKKSIHMGIIIDQEMAMRAK</sequence>
<dbReference type="Proteomes" id="UP000824120">
    <property type="component" value="Chromosome 8"/>
</dbReference>
<evidence type="ECO:0000313" key="3">
    <source>
        <dbReference type="Proteomes" id="UP000824120"/>
    </source>
</evidence>
<dbReference type="EMBL" id="JACXVP010000008">
    <property type="protein sequence ID" value="KAG5590925.1"/>
    <property type="molecule type" value="Genomic_DNA"/>
</dbReference>
<comment type="caution">
    <text evidence="2">The sequence shown here is derived from an EMBL/GenBank/DDBJ whole genome shotgun (WGS) entry which is preliminary data.</text>
</comment>
<protein>
    <recommendedName>
        <fullName evidence="1">Putative plant transposon protein domain-containing protein</fullName>
    </recommendedName>
</protein>
<feature type="domain" description="Putative plant transposon protein" evidence="1">
    <location>
        <begin position="126"/>
        <end position="217"/>
    </location>
</feature>
<name>A0A9J5XSY3_SOLCO</name>
<dbReference type="InterPro" id="IPR046796">
    <property type="entry name" value="Transposase_32_dom"/>
</dbReference>
<dbReference type="PANTHER" id="PTHR33180:SF31">
    <property type="entry name" value="POLYPROTEIN PROTEIN"/>
    <property type="match status" value="1"/>
</dbReference>
<dbReference type="AlphaFoldDB" id="A0A9J5XSY3"/>
<keyword evidence="3" id="KW-1185">Reference proteome</keyword>
<reference evidence="2 3" key="1">
    <citation type="submission" date="2020-09" db="EMBL/GenBank/DDBJ databases">
        <title>De no assembly of potato wild relative species, Solanum commersonii.</title>
        <authorList>
            <person name="Cho K."/>
        </authorList>
    </citation>
    <scope>NUCLEOTIDE SEQUENCE [LARGE SCALE GENOMIC DNA]</scope>
    <source>
        <strain evidence="2">LZ3.2</strain>
        <tissue evidence="2">Leaf</tissue>
    </source>
</reference>
<accession>A0A9J5XSY3</accession>